<proteinExistence type="predicted"/>
<organism evidence="1 2">
    <name type="scientific">Melastoma candidum</name>
    <dbReference type="NCBI Taxonomy" id="119954"/>
    <lineage>
        <taxon>Eukaryota</taxon>
        <taxon>Viridiplantae</taxon>
        <taxon>Streptophyta</taxon>
        <taxon>Embryophyta</taxon>
        <taxon>Tracheophyta</taxon>
        <taxon>Spermatophyta</taxon>
        <taxon>Magnoliopsida</taxon>
        <taxon>eudicotyledons</taxon>
        <taxon>Gunneridae</taxon>
        <taxon>Pentapetalae</taxon>
        <taxon>rosids</taxon>
        <taxon>malvids</taxon>
        <taxon>Myrtales</taxon>
        <taxon>Melastomataceae</taxon>
        <taxon>Melastomatoideae</taxon>
        <taxon>Melastomateae</taxon>
        <taxon>Melastoma</taxon>
    </lineage>
</organism>
<sequence length="140" mass="16031">MDIKVEQRDMSFKALIFVFTVITCFCASAEAIDITINQCFCSHETISKDGDAARGDVIQQVMDNTPNSRSYSFTGKKQRGGETYWAQAECYYFLPKPDCIKCLPVAWDFLVKECKQQTGGRVKLGSCQLRFENHEFEINW</sequence>
<accession>A0ACB9QIF5</accession>
<dbReference type="Proteomes" id="UP001057402">
    <property type="component" value="Chromosome 6"/>
</dbReference>
<dbReference type="EMBL" id="CM042885">
    <property type="protein sequence ID" value="KAI4366256.1"/>
    <property type="molecule type" value="Genomic_DNA"/>
</dbReference>
<protein>
    <submittedName>
        <fullName evidence="1">Uncharacterized protein</fullName>
    </submittedName>
</protein>
<name>A0ACB9QIF5_9MYRT</name>
<gene>
    <name evidence="1" type="ORF">MLD38_022151</name>
</gene>
<evidence type="ECO:0000313" key="2">
    <source>
        <dbReference type="Proteomes" id="UP001057402"/>
    </source>
</evidence>
<reference evidence="2" key="1">
    <citation type="journal article" date="2023" name="Front. Plant Sci.">
        <title>Chromosomal-level genome assembly of Melastoma candidum provides insights into trichome evolution.</title>
        <authorList>
            <person name="Zhong Y."/>
            <person name="Wu W."/>
            <person name="Sun C."/>
            <person name="Zou P."/>
            <person name="Liu Y."/>
            <person name="Dai S."/>
            <person name="Zhou R."/>
        </authorList>
    </citation>
    <scope>NUCLEOTIDE SEQUENCE [LARGE SCALE GENOMIC DNA]</scope>
</reference>
<evidence type="ECO:0000313" key="1">
    <source>
        <dbReference type="EMBL" id="KAI4366256.1"/>
    </source>
</evidence>
<keyword evidence="2" id="KW-1185">Reference proteome</keyword>
<comment type="caution">
    <text evidence="1">The sequence shown here is derived from an EMBL/GenBank/DDBJ whole genome shotgun (WGS) entry which is preliminary data.</text>
</comment>